<evidence type="ECO:0000313" key="3">
    <source>
        <dbReference type="Proteomes" id="UP000647585"/>
    </source>
</evidence>
<proteinExistence type="predicted"/>
<name>A0ABQ2WEN2_9GAMM</name>
<dbReference type="InterPro" id="IPR011008">
    <property type="entry name" value="Dimeric_a/b-barrel"/>
</dbReference>
<dbReference type="InterPro" id="IPR007138">
    <property type="entry name" value="ABM_dom"/>
</dbReference>
<accession>A0ABQ2WEN2</accession>
<gene>
    <name evidence="2" type="ORF">GCM10007158_08920</name>
</gene>
<protein>
    <submittedName>
        <fullName evidence="2">Antibiotic biosynthesis monooxygenase</fullName>
    </submittedName>
</protein>
<organism evidence="2 3">
    <name type="scientific">Halomonas johnsoniae</name>
    <dbReference type="NCBI Taxonomy" id="502832"/>
    <lineage>
        <taxon>Bacteria</taxon>
        <taxon>Pseudomonadati</taxon>
        <taxon>Pseudomonadota</taxon>
        <taxon>Gammaproteobacteria</taxon>
        <taxon>Oceanospirillales</taxon>
        <taxon>Halomonadaceae</taxon>
        <taxon>Halomonas</taxon>
    </lineage>
</organism>
<feature type="domain" description="ABM" evidence="1">
    <location>
        <begin position="16"/>
        <end position="114"/>
    </location>
</feature>
<keyword evidence="2" id="KW-0560">Oxidoreductase</keyword>
<dbReference type="Proteomes" id="UP000647585">
    <property type="component" value="Unassembled WGS sequence"/>
</dbReference>
<dbReference type="GO" id="GO:0004497">
    <property type="term" value="F:monooxygenase activity"/>
    <property type="evidence" value="ECO:0007669"/>
    <property type="project" value="UniProtKB-KW"/>
</dbReference>
<dbReference type="EMBL" id="BMXO01000002">
    <property type="protein sequence ID" value="GGW49936.1"/>
    <property type="molecule type" value="Genomic_DNA"/>
</dbReference>
<reference evidence="3" key="1">
    <citation type="journal article" date="2019" name="Int. J. Syst. Evol. Microbiol.">
        <title>The Global Catalogue of Microorganisms (GCM) 10K type strain sequencing project: providing services to taxonomists for standard genome sequencing and annotation.</title>
        <authorList>
            <consortium name="The Broad Institute Genomics Platform"/>
            <consortium name="The Broad Institute Genome Sequencing Center for Infectious Disease"/>
            <person name="Wu L."/>
            <person name="Ma J."/>
        </authorList>
    </citation>
    <scope>NUCLEOTIDE SEQUENCE [LARGE SCALE GENOMIC DNA]</scope>
    <source>
        <strain evidence="3">KCTC 22157</strain>
    </source>
</reference>
<dbReference type="SUPFAM" id="SSF54909">
    <property type="entry name" value="Dimeric alpha+beta barrel"/>
    <property type="match status" value="1"/>
</dbReference>
<evidence type="ECO:0000259" key="1">
    <source>
        <dbReference type="PROSITE" id="PS51725"/>
    </source>
</evidence>
<dbReference type="Gene3D" id="3.30.70.100">
    <property type="match status" value="1"/>
</dbReference>
<keyword evidence="2" id="KW-0503">Monooxygenase</keyword>
<keyword evidence="3" id="KW-1185">Reference proteome</keyword>
<sequence length="127" mass="14624">MSRDSPYLEDSMSKKIYCTASFKPKPGKEEAVFKALQSLEPNAHREDACLLYTVTRQIDNPFAQGTSYPIVFHEIWASREEFEAHCQRKEIQEFFAQHVESPDGDIEDANVCVYTDEPWNFDAPKVS</sequence>
<comment type="caution">
    <text evidence="2">The sequence shown here is derived from an EMBL/GenBank/DDBJ whole genome shotgun (WGS) entry which is preliminary data.</text>
</comment>
<dbReference type="Pfam" id="PF03992">
    <property type="entry name" value="ABM"/>
    <property type="match status" value="1"/>
</dbReference>
<dbReference type="PROSITE" id="PS51725">
    <property type="entry name" value="ABM"/>
    <property type="match status" value="1"/>
</dbReference>
<evidence type="ECO:0000313" key="2">
    <source>
        <dbReference type="EMBL" id="GGW49936.1"/>
    </source>
</evidence>